<name>A0A1H9R7J3_9BACI</name>
<evidence type="ECO:0000313" key="2">
    <source>
        <dbReference type="Proteomes" id="UP000198571"/>
    </source>
</evidence>
<evidence type="ECO:0000313" key="1">
    <source>
        <dbReference type="EMBL" id="SER68851.1"/>
    </source>
</evidence>
<dbReference type="OrthoDB" id="2937672at2"/>
<keyword evidence="2" id="KW-1185">Reference proteome</keyword>
<sequence length="114" mass="13290">MEWIIIGLFSLSAILFILSFFKQEPYKELEKQIENMSIQMMQEIYYLKKKTKLLEEEFIIEAERIEPGAQTAGRAPYTVTRDVVLSMYEEGYSIEDIAVMTEKDTGHIEDLLAN</sequence>
<dbReference type="AlphaFoldDB" id="A0A1H9R7J3"/>
<gene>
    <name evidence="1" type="ORF">SAMN05518684_10328</name>
</gene>
<proteinExistence type="predicted"/>
<protein>
    <submittedName>
        <fullName evidence="1">Uncharacterized protein</fullName>
    </submittedName>
</protein>
<reference evidence="2" key="1">
    <citation type="submission" date="2016-10" db="EMBL/GenBank/DDBJ databases">
        <authorList>
            <person name="Varghese N."/>
            <person name="Submissions S."/>
        </authorList>
    </citation>
    <scope>NUCLEOTIDE SEQUENCE [LARGE SCALE GENOMIC DNA]</scope>
    <source>
        <strain evidence="2">S9</strain>
    </source>
</reference>
<accession>A0A1H9R7J3</accession>
<dbReference type="Proteomes" id="UP000198571">
    <property type="component" value="Unassembled WGS sequence"/>
</dbReference>
<dbReference type="STRING" id="1601833.SAMN05518684_10328"/>
<organism evidence="1 2">
    <name type="scientific">Salipaludibacillus aurantiacus</name>
    <dbReference type="NCBI Taxonomy" id="1601833"/>
    <lineage>
        <taxon>Bacteria</taxon>
        <taxon>Bacillati</taxon>
        <taxon>Bacillota</taxon>
        <taxon>Bacilli</taxon>
        <taxon>Bacillales</taxon>
        <taxon>Bacillaceae</taxon>
    </lineage>
</organism>
<dbReference type="EMBL" id="FOGT01000003">
    <property type="protein sequence ID" value="SER68851.1"/>
    <property type="molecule type" value="Genomic_DNA"/>
</dbReference>
<dbReference type="RefSeq" id="WP_093047746.1">
    <property type="nucleotide sequence ID" value="NZ_FOGT01000003.1"/>
</dbReference>